<comment type="caution">
    <text evidence="5">The sequence shown here is derived from an EMBL/GenBank/DDBJ whole genome shotgun (WGS) entry which is preliminary data.</text>
</comment>
<dbReference type="InterPro" id="IPR028994">
    <property type="entry name" value="Integrin_alpha_N"/>
</dbReference>
<dbReference type="EMBL" id="JADEXN010000156">
    <property type="protein sequence ID" value="MBE9041139.1"/>
    <property type="molecule type" value="Genomic_DNA"/>
</dbReference>
<dbReference type="Proteomes" id="UP000621799">
    <property type="component" value="Unassembled WGS sequence"/>
</dbReference>
<dbReference type="PRINTS" id="PR01185">
    <property type="entry name" value="INTEGRINA"/>
</dbReference>
<sequence>METLSFGNFRNTQSLGRISSLEEDPMMGALANDLMQPDTSNPLVGVGQGGNIEPPVEPTLETVALDGIILGERPIEMPGAFREPDTVDVRPELDPDPIIGVPVPPPVFVPGDFEIILPLPDDQLLSQNSPGVKFGSETFDRMGEVVATGDFNGDGYTDLAVGSPDEDALNVADAGMVNVIYGSANGLNAAGSQFWTQNSPGISSGQGTEAGDNFGETLTAGDFNGDGFVDLAVGSPGEDVFDIVDAGAVNVIYGSANGLNAIGDQIWHQDSGEAQASPVISSVAEAGDRFGGALTAGDFDGDGRDDLAVGSPGESVGNIEDAGAAVVIYGSANRLSANGHQTWHQNRTGILDEAETGDRFAASLTAGDFNGDGIDDLGIGVPEEDIDNASNAGAVNVIYGTANRLSATGDQFWHQNSFGVQGVAQGGENSEFGFLGDRFGTSLTAADFNGDGIDDLGVGVPGEDLGVGVNSIDVGGVNILNGSDNRLTGLSDRFVSQDTLDITGEPPESRDRFGWSVAGGDFNGDGRADLLTGIPGKQVDNLNGAGAVGVLYDV</sequence>
<evidence type="ECO:0000313" key="6">
    <source>
        <dbReference type="Proteomes" id="UP000621799"/>
    </source>
</evidence>
<accession>A0A928Z8Z2</accession>
<dbReference type="InterPro" id="IPR013517">
    <property type="entry name" value="FG-GAP"/>
</dbReference>
<dbReference type="InterPro" id="IPR013519">
    <property type="entry name" value="Int_alpha_beta-p"/>
</dbReference>
<dbReference type="AlphaFoldDB" id="A0A928Z8Z2"/>
<dbReference type="GO" id="GO:0016787">
    <property type="term" value="F:hydrolase activity"/>
    <property type="evidence" value="ECO:0007669"/>
    <property type="project" value="UniProtKB-KW"/>
</dbReference>
<dbReference type="GO" id="GO:0008305">
    <property type="term" value="C:integrin complex"/>
    <property type="evidence" value="ECO:0007669"/>
    <property type="project" value="InterPro"/>
</dbReference>
<dbReference type="SUPFAM" id="SSF69318">
    <property type="entry name" value="Integrin alpha N-terminal domain"/>
    <property type="match status" value="3"/>
</dbReference>
<evidence type="ECO:0000256" key="3">
    <source>
        <dbReference type="ARBA" id="ARBA00022801"/>
    </source>
</evidence>
<dbReference type="Gene3D" id="2.130.10.130">
    <property type="entry name" value="Integrin alpha, N-terminal"/>
    <property type="match status" value="3"/>
</dbReference>
<dbReference type="PANTHER" id="PTHR23221">
    <property type="entry name" value="GLYCOSYLPHOSPHATIDYLINOSITOL PHOSPHOLIPASE D"/>
    <property type="match status" value="1"/>
</dbReference>
<keyword evidence="4" id="KW-0325">Glycoprotein</keyword>
<gene>
    <name evidence="5" type="ORF">IQ235_10150</name>
</gene>
<dbReference type="PANTHER" id="PTHR23221:SF7">
    <property type="entry name" value="PHOSPHATIDYLINOSITOL-GLYCAN-SPECIFIC PHOSPHOLIPASE D"/>
    <property type="match status" value="1"/>
</dbReference>
<evidence type="ECO:0000256" key="2">
    <source>
        <dbReference type="ARBA" id="ARBA00022737"/>
    </source>
</evidence>
<dbReference type="SMART" id="SM00191">
    <property type="entry name" value="Int_alpha"/>
    <property type="match status" value="6"/>
</dbReference>
<name>A0A928Z8Z2_9CYAN</name>
<dbReference type="PROSITE" id="PS51470">
    <property type="entry name" value="FG_GAP"/>
    <property type="match status" value="6"/>
</dbReference>
<evidence type="ECO:0000313" key="5">
    <source>
        <dbReference type="EMBL" id="MBE9041139.1"/>
    </source>
</evidence>
<protein>
    <submittedName>
        <fullName evidence="5">FG-GAP repeat protein</fullName>
    </submittedName>
</protein>
<dbReference type="InterPro" id="IPR000413">
    <property type="entry name" value="Integrin_alpha"/>
</dbReference>
<keyword evidence="1" id="KW-0732">Signal</keyword>
<reference evidence="5" key="1">
    <citation type="submission" date="2020-10" db="EMBL/GenBank/DDBJ databases">
        <authorList>
            <person name="Castelo-Branco R."/>
            <person name="Eusebio N."/>
            <person name="Adriana R."/>
            <person name="Vieira A."/>
            <person name="Brugerolle De Fraissinette N."/>
            <person name="Rezende De Castro R."/>
            <person name="Schneider M.P."/>
            <person name="Vasconcelos V."/>
            <person name="Leao P.N."/>
        </authorList>
    </citation>
    <scope>NUCLEOTIDE SEQUENCE</scope>
    <source>
        <strain evidence="5">LEGE 11467</strain>
    </source>
</reference>
<organism evidence="5 6">
    <name type="scientific">Zarconia navalis LEGE 11467</name>
    <dbReference type="NCBI Taxonomy" id="1828826"/>
    <lineage>
        <taxon>Bacteria</taxon>
        <taxon>Bacillati</taxon>
        <taxon>Cyanobacteriota</taxon>
        <taxon>Cyanophyceae</taxon>
        <taxon>Oscillatoriophycideae</taxon>
        <taxon>Oscillatoriales</taxon>
        <taxon>Oscillatoriales incertae sedis</taxon>
        <taxon>Zarconia</taxon>
        <taxon>Zarconia navalis</taxon>
    </lineage>
</organism>
<dbReference type="Pfam" id="PF01839">
    <property type="entry name" value="FG-GAP"/>
    <property type="match status" value="6"/>
</dbReference>
<dbReference type="GO" id="GO:0007155">
    <property type="term" value="P:cell adhesion"/>
    <property type="evidence" value="ECO:0007669"/>
    <property type="project" value="InterPro"/>
</dbReference>
<evidence type="ECO:0000256" key="4">
    <source>
        <dbReference type="ARBA" id="ARBA00023180"/>
    </source>
</evidence>
<evidence type="ECO:0000256" key="1">
    <source>
        <dbReference type="ARBA" id="ARBA00022729"/>
    </source>
</evidence>
<keyword evidence="6" id="KW-1185">Reference proteome</keyword>
<keyword evidence="2" id="KW-0677">Repeat</keyword>
<keyword evidence="3" id="KW-0378">Hydrolase</keyword>
<proteinExistence type="predicted"/>
<dbReference type="RefSeq" id="WP_264321366.1">
    <property type="nucleotide sequence ID" value="NZ_JADEXN010000156.1"/>
</dbReference>